<dbReference type="Proteomes" id="UP001162164">
    <property type="component" value="Unassembled WGS sequence"/>
</dbReference>
<evidence type="ECO:0000313" key="2">
    <source>
        <dbReference type="Proteomes" id="UP001162164"/>
    </source>
</evidence>
<sequence>MKVVIRVLGAGRCDKLVNLKNIEDNGSVLVSHSFVVSGDEGKDFNGLETYRKFAALRFSHLGEGRLFLLSFVEMYSATNRLVADYLKLKDDNYLYIEHCFRRTSAIFLANASADILTLKRHGESYVEESVANKIKIARKNGEEGTSNKIRVQVEAAQGLAGVTETDQASGDSILDN</sequence>
<keyword evidence="2" id="KW-1185">Reference proteome</keyword>
<name>A0ABQ9K197_9CUCU</name>
<protein>
    <submittedName>
        <fullName evidence="1">Uncharacterized protein</fullName>
    </submittedName>
</protein>
<accession>A0ABQ9K197</accession>
<proteinExistence type="predicted"/>
<evidence type="ECO:0000313" key="1">
    <source>
        <dbReference type="EMBL" id="KAJ8983924.1"/>
    </source>
</evidence>
<dbReference type="EMBL" id="JAPWTJ010000054">
    <property type="protein sequence ID" value="KAJ8983924.1"/>
    <property type="molecule type" value="Genomic_DNA"/>
</dbReference>
<gene>
    <name evidence="1" type="ORF">NQ317_012144</name>
</gene>
<reference evidence="1" key="1">
    <citation type="journal article" date="2023" name="Insect Mol. Biol.">
        <title>Genome sequencing provides insights into the evolution of gene families encoding plant cell wall-degrading enzymes in longhorned beetles.</title>
        <authorList>
            <person name="Shin N.R."/>
            <person name="Okamura Y."/>
            <person name="Kirsch R."/>
            <person name="Pauchet Y."/>
        </authorList>
    </citation>
    <scope>NUCLEOTIDE SEQUENCE</scope>
    <source>
        <strain evidence="1">MMC_N1</strain>
    </source>
</reference>
<comment type="caution">
    <text evidence="1">The sequence shown here is derived from an EMBL/GenBank/DDBJ whole genome shotgun (WGS) entry which is preliminary data.</text>
</comment>
<organism evidence="1 2">
    <name type="scientific">Molorchus minor</name>
    <dbReference type="NCBI Taxonomy" id="1323400"/>
    <lineage>
        <taxon>Eukaryota</taxon>
        <taxon>Metazoa</taxon>
        <taxon>Ecdysozoa</taxon>
        <taxon>Arthropoda</taxon>
        <taxon>Hexapoda</taxon>
        <taxon>Insecta</taxon>
        <taxon>Pterygota</taxon>
        <taxon>Neoptera</taxon>
        <taxon>Endopterygota</taxon>
        <taxon>Coleoptera</taxon>
        <taxon>Polyphaga</taxon>
        <taxon>Cucujiformia</taxon>
        <taxon>Chrysomeloidea</taxon>
        <taxon>Cerambycidae</taxon>
        <taxon>Lamiinae</taxon>
        <taxon>Monochamini</taxon>
        <taxon>Molorchus</taxon>
    </lineage>
</organism>